<gene>
    <name evidence="1" type="ORF">Scaly_0004300</name>
</gene>
<dbReference type="EMBL" id="JACGWM010000001">
    <property type="protein sequence ID" value="KAL0395559.1"/>
    <property type="molecule type" value="Genomic_DNA"/>
</dbReference>
<name>A0AAW2SSV6_9LAMI</name>
<sequence length="92" mass="10610">MDKSKSFPYYSSSYAEARFDFEDRAKSYSFNGPGDDPEVKRRKRVAGYNMYAVEDISEIFQDQDFWNINAAGSGPAKRLESFLPVKIHLRQA</sequence>
<proteinExistence type="predicted"/>
<evidence type="ECO:0000313" key="1">
    <source>
        <dbReference type="EMBL" id="KAL0395559.1"/>
    </source>
</evidence>
<dbReference type="Pfam" id="PF12023">
    <property type="entry name" value="DUF3511"/>
    <property type="match status" value="1"/>
</dbReference>
<accession>A0AAW2SSV6</accession>
<protein>
    <submittedName>
        <fullName evidence="1">Uncharacterized protein</fullName>
    </submittedName>
</protein>
<reference evidence="1" key="1">
    <citation type="submission" date="2020-06" db="EMBL/GenBank/DDBJ databases">
        <authorList>
            <person name="Li T."/>
            <person name="Hu X."/>
            <person name="Zhang T."/>
            <person name="Song X."/>
            <person name="Zhang H."/>
            <person name="Dai N."/>
            <person name="Sheng W."/>
            <person name="Hou X."/>
            <person name="Wei L."/>
        </authorList>
    </citation>
    <scope>NUCLEOTIDE SEQUENCE</scope>
    <source>
        <strain evidence="1">KEN8</strain>
        <tissue evidence="1">Leaf</tissue>
    </source>
</reference>
<dbReference type="InterPro" id="IPR021899">
    <property type="entry name" value="DUF3511"/>
</dbReference>
<reference evidence="1" key="2">
    <citation type="journal article" date="2024" name="Plant">
        <title>Genomic evolution and insights into agronomic trait innovations of Sesamum species.</title>
        <authorList>
            <person name="Miao H."/>
            <person name="Wang L."/>
            <person name="Qu L."/>
            <person name="Liu H."/>
            <person name="Sun Y."/>
            <person name="Le M."/>
            <person name="Wang Q."/>
            <person name="Wei S."/>
            <person name="Zheng Y."/>
            <person name="Lin W."/>
            <person name="Duan Y."/>
            <person name="Cao H."/>
            <person name="Xiong S."/>
            <person name="Wang X."/>
            <person name="Wei L."/>
            <person name="Li C."/>
            <person name="Ma Q."/>
            <person name="Ju M."/>
            <person name="Zhao R."/>
            <person name="Li G."/>
            <person name="Mu C."/>
            <person name="Tian Q."/>
            <person name="Mei H."/>
            <person name="Zhang T."/>
            <person name="Gao T."/>
            <person name="Zhang H."/>
        </authorList>
    </citation>
    <scope>NUCLEOTIDE SEQUENCE</scope>
    <source>
        <strain evidence="1">KEN8</strain>
    </source>
</reference>
<dbReference type="AlphaFoldDB" id="A0AAW2SSV6"/>
<organism evidence="1">
    <name type="scientific">Sesamum calycinum</name>
    <dbReference type="NCBI Taxonomy" id="2727403"/>
    <lineage>
        <taxon>Eukaryota</taxon>
        <taxon>Viridiplantae</taxon>
        <taxon>Streptophyta</taxon>
        <taxon>Embryophyta</taxon>
        <taxon>Tracheophyta</taxon>
        <taxon>Spermatophyta</taxon>
        <taxon>Magnoliopsida</taxon>
        <taxon>eudicotyledons</taxon>
        <taxon>Gunneridae</taxon>
        <taxon>Pentapetalae</taxon>
        <taxon>asterids</taxon>
        <taxon>lamiids</taxon>
        <taxon>Lamiales</taxon>
        <taxon>Pedaliaceae</taxon>
        <taxon>Sesamum</taxon>
    </lineage>
</organism>
<comment type="caution">
    <text evidence="1">The sequence shown here is derived from an EMBL/GenBank/DDBJ whole genome shotgun (WGS) entry which is preliminary data.</text>
</comment>